<reference evidence="2" key="1">
    <citation type="journal article" date="2011" name="Nat. Biotechnol.">
        <title>The genomic sequence of the Chinese hamster ovary (CHO)-K1 cell line.</title>
        <authorList>
            <person name="Xu X."/>
            <person name="Nagarajan H."/>
            <person name="Lewis N.E."/>
            <person name="Pan S."/>
            <person name="Cai Z."/>
            <person name="Liu X."/>
            <person name="Chen W."/>
            <person name="Xie M."/>
            <person name="Wang W."/>
            <person name="Hammond S."/>
            <person name="Andersen M.R."/>
            <person name="Neff N."/>
            <person name="Passarelli B."/>
            <person name="Koh W."/>
            <person name="Fan H.C."/>
            <person name="Wang J."/>
            <person name="Gui Y."/>
            <person name="Lee K.H."/>
            <person name="Betenbaugh M.J."/>
            <person name="Quake S.R."/>
            <person name="Famili I."/>
            <person name="Palsson B.O."/>
            <person name="Wang J."/>
        </authorList>
    </citation>
    <scope>NUCLEOTIDE SEQUENCE [LARGE SCALE GENOMIC DNA]</scope>
    <source>
        <strain evidence="2">CHO K1 cell line</strain>
    </source>
</reference>
<organism evidence="1 2">
    <name type="scientific">Cricetulus griseus</name>
    <name type="common">Chinese hamster</name>
    <name type="synonym">Cricetulus barabensis griseus</name>
    <dbReference type="NCBI Taxonomy" id="10029"/>
    <lineage>
        <taxon>Eukaryota</taxon>
        <taxon>Metazoa</taxon>
        <taxon>Chordata</taxon>
        <taxon>Craniata</taxon>
        <taxon>Vertebrata</taxon>
        <taxon>Euteleostomi</taxon>
        <taxon>Mammalia</taxon>
        <taxon>Eutheria</taxon>
        <taxon>Euarchontoglires</taxon>
        <taxon>Glires</taxon>
        <taxon>Rodentia</taxon>
        <taxon>Myomorpha</taxon>
        <taxon>Muroidea</taxon>
        <taxon>Cricetidae</taxon>
        <taxon>Cricetinae</taxon>
        <taxon>Cricetulus</taxon>
    </lineage>
</organism>
<evidence type="ECO:0000313" key="2">
    <source>
        <dbReference type="Proteomes" id="UP000001075"/>
    </source>
</evidence>
<protein>
    <submittedName>
        <fullName evidence="1">Uncharacterized protein</fullName>
    </submittedName>
</protein>
<name>G3I6V0_CRIGR</name>
<evidence type="ECO:0000313" key="1">
    <source>
        <dbReference type="EMBL" id="EGW13295.1"/>
    </source>
</evidence>
<sequence>MAPLSLSAPRGLHCRRCLVGGWIPAEQISVATVNVPCAETTFEGRYGYYRDSYRGI</sequence>
<dbReference type="InParanoid" id="G3I6V0"/>
<dbReference type="Proteomes" id="UP000001075">
    <property type="component" value="Unassembled WGS sequence"/>
</dbReference>
<dbReference type="EMBL" id="JH001393">
    <property type="protein sequence ID" value="EGW13295.1"/>
    <property type="molecule type" value="Genomic_DNA"/>
</dbReference>
<dbReference type="AlphaFoldDB" id="G3I6V0"/>
<accession>G3I6V0</accession>
<gene>
    <name evidence="1" type="ORF">I79_019228</name>
</gene>
<proteinExistence type="predicted"/>